<reference evidence="1 2" key="1">
    <citation type="submission" date="2015-03" db="EMBL/GenBank/DDBJ databases">
        <title>Draft genome sequences of two protease-producing strains of Arsukibacterium isolated from two cold and alkaline environments.</title>
        <authorList>
            <person name="Lylloff J.E."/>
            <person name="Skov L.B."/>
            <person name="Jepsen M."/>
            <person name="Hallin P.F."/>
            <person name="Sorensen S.J."/>
            <person name="Stougaard P."/>
            <person name="Glaring M.A."/>
        </authorList>
    </citation>
    <scope>NUCLEOTIDE SEQUENCE [LARGE SCALE GENOMIC DNA]</scope>
    <source>
        <strain evidence="1 2">GCM72</strain>
    </source>
</reference>
<gene>
    <name evidence="1" type="ORF">WG68_17390</name>
</gene>
<evidence type="ECO:0000313" key="2">
    <source>
        <dbReference type="Proteomes" id="UP000034228"/>
    </source>
</evidence>
<accession>A0A0M2V368</accession>
<comment type="caution">
    <text evidence="1">The sequence shown here is derived from an EMBL/GenBank/DDBJ whole genome shotgun (WGS) entry which is preliminary data.</text>
</comment>
<dbReference type="Proteomes" id="UP000034228">
    <property type="component" value="Unassembled WGS sequence"/>
</dbReference>
<protein>
    <recommendedName>
        <fullName evidence="3">DUF3570 domain-containing protein</fullName>
    </recommendedName>
</protein>
<organism evidence="1 2">
    <name type="scientific">Arsukibacterium ikkense</name>
    <dbReference type="NCBI Taxonomy" id="336831"/>
    <lineage>
        <taxon>Bacteria</taxon>
        <taxon>Pseudomonadati</taxon>
        <taxon>Pseudomonadota</taxon>
        <taxon>Gammaproteobacteria</taxon>
        <taxon>Chromatiales</taxon>
        <taxon>Chromatiaceae</taxon>
        <taxon>Arsukibacterium</taxon>
    </lineage>
</organism>
<dbReference type="EMBL" id="LAHO01000020">
    <property type="protein sequence ID" value="KKO44090.1"/>
    <property type="molecule type" value="Genomic_DNA"/>
</dbReference>
<dbReference type="PATRIC" id="fig|336831.14.peg.334"/>
<evidence type="ECO:0000313" key="1">
    <source>
        <dbReference type="EMBL" id="KKO44090.1"/>
    </source>
</evidence>
<keyword evidence="2" id="KW-1185">Reference proteome</keyword>
<dbReference type="InterPro" id="IPR021953">
    <property type="entry name" value="DUF3570"/>
</dbReference>
<dbReference type="AlphaFoldDB" id="A0A0M2V368"/>
<name>A0A0M2V368_9GAMM</name>
<dbReference type="OrthoDB" id="5450709at2"/>
<evidence type="ECO:0008006" key="3">
    <source>
        <dbReference type="Google" id="ProtNLM"/>
    </source>
</evidence>
<dbReference type="STRING" id="336831.WG68_17390"/>
<proteinExistence type="predicted"/>
<sequence>MAVAEAVVAVTSYLLAALPALLLSGVVAAAVLPDNRIDLMHHSYQGGGVSIDGPALMLRSKIGQQLSVSGFYYVDTVSGASIDVIATASAYSETRRESRLGVDYLSGNSIISLNYAQSDEDDYNAKSVSFGIAHDTFGGMTTLSLNTAFGNDQIGRNGDASFSEQLRRYSYSLGITQVLTTRWISALNAEVDMEQGFLNNPYRSVRYRDPLAPLGYGYQFEVYPNTRNSLALGLVNKFYLPYRAALTASLRHYQDSWDIRAFDAELEYVHPIAERWLLDGHVRWYQQGQASFYADLFEFANQQNFMARDKELSDFTNLSLGIGASYRFANWSWWPTATPELNLEWDHIRFNYNNFRNVTIADTAAGAEPLYRLTANVYRLFFSVYF</sequence>
<dbReference type="Pfam" id="PF12094">
    <property type="entry name" value="DUF3570"/>
    <property type="match status" value="1"/>
</dbReference>